<dbReference type="EMBL" id="JAHRIQ010105348">
    <property type="protein sequence ID" value="MEQ2255380.1"/>
    <property type="molecule type" value="Genomic_DNA"/>
</dbReference>
<organism evidence="1 2">
    <name type="scientific">Ilyodon furcidens</name>
    <name type="common">goldbreast splitfin</name>
    <dbReference type="NCBI Taxonomy" id="33524"/>
    <lineage>
        <taxon>Eukaryota</taxon>
        <taxon>Metazoa</taxon>
        <taxon>Chordata</taxon>
        <taxon>Craniata</taxon>
        <taxon>Vertebrata</taxon>
        <taxon>Euteleostomi</taxon>
        <taxon>Actinopterygii</taxon>
        <taxon>Neopterygii</taxon>
        <taxon>Teleostei</taxon>
        <taxon>Neoteleostei</taxon>
        <taxon>Acanthomorphata</taxon>
        <taxon>Ovalentaria</taxon>
        <taxon>Atherinomorphae</taxon>
        <taxon>Cyprinodontiformes</taxon>
        <taxon>Goodeidae</taxon>
        <taxon>Ilyodon</taxon>
    </lineage>
</organism>
<dbReference type="Proteomes" id="UP001482620">
    <property type="component" value="Unassembled WGS sequence"/>
</dbReference>
<reference evidence="1 2" key="1">
    <citation type="submission" date="2021-06" db="EMBL/GenBank/DDBJ databases">
        <authorList>
            <person name="Palmer J.M."/>
        </authorList>
    </citation>
    <scope>NUCLEOTIDE SEQUENCE [LARGE SCALE GENOMIC DNA]</scope>
    <source>
        <strain evidence="2">if_2019</strain>
        <tissue evidence="1">Muscle</tissue>
    </source>
</reference>
<proteinExistence type="predicted"/>
<name>A0ABV0VEY2_9TELE</name>
<evidence type="ECO:0000313" key="2">
    <source>
        <dbReference type="Proteomes" id="UP001482620"/>
    </source>
</evidence>
<comment type="caution">
    <text evidence="1">The sequence shown here is derived from an EMBL/GenBank/DDBJ whole genome shotgun (WGS) entry which is preliminary data.</text>
</comment>
<accession>A0ABV0VEY2</accession>
<sequence>MAQDTLEGLCLSASLGMHWASPRGAGGGVWGKGSLGISAESAGPRDETCLTGQGLSEEETAPADFEERTCVQHPQTLSWVTDVTWFLPHTTRTPPPLQQFVFRSTRKHRDGQQEACCFDCCLDPPLLKNEPRSLKIHKNPKQKTVTTETQRNAILSYWLCQVAKDLAKRLQCTLH</sequence>
<protein>
    <submittedName>
        <fullName evidence="1">Uncharacterized protein</fullName>
    </submittedName>
</protein>
<keyword evidence="2" id="KW-1185">Reference proteome</keyword>
<evidence type="ECO:0000313" key="1">
    <source>
        <dbReference type="EMBL" id="MEQ2255380.1"/>
    </source>
</evidence>
<gene>
    <name evidence="1" type="ORF">ILYODFUR_013344</name>
</gene>